<protein>
    <submittedName>
        <fullName evidence="2">Uncharacterized protein</fullName>
    </submittedName>
</protein>
<dbReference type="EMBL" id="WBZC01000040">
    <property type="protein sequence ID" value="KAB3533456.1"/>
    <property type="molecule type" value="Genomic_DNA"/>
</dbReference>
<keyword evidence="1" id="KW-1133">Transmembrane helix</keyword>
<accession>A0A6I0F9N3</accession>
<feature type="transmembrane region" description="Helical" evidence="1">
    <location>
        <begin position="176"/>
        <end position="194"/>
    </location>
</feature>
<dbReference type="RefSeq" id="WP_192930251.1">
    <property type="nucleotide sequence ID" value="NZ_WBZC01000040.1"/>
</dbReference>
<feature type="transmembrane region" description="Helical" evidence="1">
    <location>
        <begin position="54"/>
        <end position="79"/>
    </location>
</feature>
<evidence type="ECO:0000313" key="3">
    <source>
        <dbReference type="Proteomes" id="UP000432715"/>
    </source>
</evidence>
<dbReference type="AlphaFoldDB" id="A0A6I0F9N3"/>
<keyword evidence="3" id="KW-1185">Reference proteome</keyword>
<comment type="caution">
    <text evidence="2">The sequence shown here is derived from an EMBL/GenBank/DDBJ whole genome shotgun (WGS) entry which is preliminary data.</text>
</comment>
<evidence type="ECO:0000313" key="2">
    <source>
        <dbReference type="EMBL" id="KAB3533456.1"/>
    </source>
</evidence>
<feature type="transmembrane region" description="Helical" evidence="1">
    <location>
        <begin position="91"/>
        <end position="118"/>
    </location>
</feature>
<evidence type="ECO:0000256" key="1">
    <source>
        <dbReference type="SAM" id="Phobius"/>
    </source>
</evidence>
<sequence length="209" mass="23810">MFVEVDYHAWYIIPFRVSFSAVIPAAIWMYVMYAGVIPKGHSFKKPMMSVRTELSILAVIWSLPQAIIYTLGGTVVAFIPFMIDLINGVEAFGYSSLTTIITYLSGYINFVLLVVLGWTSMKKPKAKMGMAKWRKLQRWAYLFYASCFAQWIFIAVRRAIGHAAHDGVHFYQTTEIIRVIIYIVVLVGYLALMYKRESHKKKALAEGSA</sequence>
<keyword evidence="1" id="KW-0472">Membrane</keyword>
<organism evidence="2 3">
    <name type="scientific">Alkaliphilus pronyensis</name>
    <dbReference type="NCBI Taxonomy" id="1482732"/>
    <lineage>
        <taxon>Bacteria</taxon>
        <taxon>Bacillati</taxon>
        <taxon>Bacillota</taxon>
        <taxon>Clostridia</taxon>
        <taxon>Peptostreptococcales</taxon>
        <taxon>Natronincolaceae</taxon>
        <taxon>Alkaliphilus</taxon>
    </lineage>
</organism>
<gene>
    <name evidence="2" type="ORF">F8154_10670</name>
</gene>
<keyword evidence="1" id="KW-0812">Transmembrane</keyword>
<dbReference type="Proteomes" id="UP000432715">
    <property type="component" value="Unassembled WGS sequence"/>
</dbReference>
<feature type="transmembrane region" description="Helical" evidence="1">
    <location>
        <begin position="12"/>
        <end position="33"/>
    </location>
</feature>
<proteinExistence type="predicted"/>
<feature type="transmembrane region" description="Helical" evidence="1">
    <location>
        <begin position="139"/>
        <end position="156"/>
    </location>
</feature>
<reference evidence="2 3" key="1">
    <citation type="submission" date="2019-10" db="EMBL/GenBank/DDBJ databases">
        <title>Alkaliphilus serpentinus sp. nov. and Alkaliphilus pronyensis sp. nov., two novel anaerobic alkaliphilic species isolated from the serpentinized-hosted hydrothermal field of the Prony Bay (New Caledonia).</title>
        <authorList>
            <person name="Postec A."/>
        </authorList>
    </citation>
    <scope>NUCLEOTIDE SEQUENCE [LARGE SCALE GENOMIC DNA]</scope>
    <source>
        <strain evidence="2 3">LacV</strain>
    </source>
</reference>
<name>A0A6I0F9N3_9FIRM</name>